<protein>
    <submittedName>
        <fullName evidence="1">Uncharacterized protein</fullName>
    </submittedName>
</protein>
<dbReference type="Proteomes" id="UP000198420">
    <property type="component" value="Unassembled WGS sequence"/>
</dbReference>
<sequence>MSENLDETREQVRRVLARAVSEPDYAEALRRDPGRMLGDAGVVEPIIEDLTRELRLAEGPFGWSGQAPETECAFTCDGISCIVTICGCVPFTT</sequence>
<accession>A0A239B0D1</accession>
<gene>
    <name evidence="1" type="ORF">SAMN06265355_109324</name>
</gene>
<keyword evidence="2" id="KW-1185">Reference proteome</keyword>
<reference evidence="2" key="1">
    <citation type="submission" date="2017-06" db="EMBL/GenBank/DDBJ databases">
        <authorList>
            <person name="Varghese N."/>
            <person name="Submissions S."/>
        </authorList>
    </citation>
    <scope>NUCLEOTIDE SEQUENCE [LARGE SCALE GENOMIC DNA]</scope>
    <source>
        <strain evidence="2">DSM 44485</strain>
    </source>
</reference>
<dbReference type="RefSeq" id="WP_089314135.1">
    <property type="nucleotide sequence ID" value="NZ_FZNP01000009.1"/>
</dbReference>
<dbReference type="AlphaFoldDB" id="A0A239B0D1"/>
<dbReference type="EMBL" id="FZNP01000009">
    <property type="protein sequence ID" value="SNS01209.1"/>
    <property type="molecule type" value="Genomic_DNA"/>
</dbReference>
<proteinExistence type="predicted"/>
<evidence type="ECO:0000313" key="2">
    <source>
        <dbReference type="Proteomes" id="UP000198420"/>
    </source>
</evidence>
<name>A0A239B0D1_9ACTN</name>
<organism evidence="1 2">
    <name type="scientific">Actinomadura mexicana</name>
    <dbReference type="NCBI Taxonomy" id="134959"/>
    <lineage>
        <taxon>Bacteria</taxon>
        <taxon>Bacillati</taxon>
        <taxon>Actinomycetota</taxon>
        <taxon>Actinomycetes</taxon>
        <taxon>Streptosporangiales</taxon>
        <taxon>Thermomonosporaceae</taxon>
        <taxon>Actinomadura</taxon>
    </lineage>
</organism>
<evidence type="ECO:0000313" key="1">
    <source>
        <dbReference type="EMBL" id="SNS01209.1"/>
    </source>
</evidence>